<feature type="domain" description="HTH lysR-type" evidence="5">
    <location>
        <begin position="15"/>
        <end position="60"/>
    </location>
</feature>
<dbReference type="InterPro" id="IPR005119">
    <property type="entry name" value="LysR_subst-bd"/>
</dbReference>
<keyword evidence="4" id="KW-0804">Transcription</keyword>
<evidence type="ECO:0000313" key="7">
    <source>
        <dbReference type="Proteomes" id="UP001431693"/>
    </source>
</evidence>
<dbReference type="PANTHER" id="PTHR30346">
    <property type="entry name" value="TRANSCRIPTIONAL DUAL REGULATOR HCAR-RELATED"/>
    <property type="match status" value="1"/>
</dbReference>
<keyword evidence="7" id="KW-1185">Reference proteome</keyword>
<dbReference type="Pfam" id="PF03466">
    <property type="entry name" value="LysR_substrate"/>
    <property type="match status" value="1"/>
</dbReference>
<organism evidence="6 7">
    <name type="scientific">Kribbibacterium absianum</name>
    <dbReference type="NCBI Taxonomy" id="3044210"/>
    <lineage>
        <taxon>Bacteria</taxon>
        <taxon>Bacillati</taxon>
        <taxon>Actinomycetota</taxon>
        <taxon>Coriobacteriia</taxon>
        <taxon>Coriobacteriales</taxon>
        <taxon>Kribbibacteriaceae</taxon>
        <taxon>Kribbibacterium</taxon>
    </lineage>
</organism>
<evidence type="ECO:0000256" key="3">
    <source>
        <dbReference type="ARBA" id="ARBA00023125"/>
    </source>
</evidence>
<comment type="similarity">
    <text evidence="1">Belongs to the LysR transcriptional regulatory family.</text>
</comment>
<reference evidence="6" key="1">
    <citation type="submission" date="2023-05" db="EMBL/GenBank/DDBJ databases">
        <title>[olsenella] sp. nov., isolated from a pig farm feces dump.</title>
        <authorList>
            <person name="Chang Y.-H."/>
        </authorList>
    </citation>
    <scope>NUCLEOTIDE SEQUENCE</scope>
    <source>
        <strain evidence="6">YH-ols2217</strain>
    </source>
</reference>
<dbReference type="CDD" id="cd05466">
    <property type="entry name" value="PBP2_LTTR_substrate"/>
    <property type="match status" value="1"/>
</dbReference>
<dbReference type="InterPro" id="IPR036388">
    <property type="entry name" value="WH-like_DNA-bd_sf"/>
</dbReference>
<dbReference type="Gene3D" id="3.40.190.10">
    <property type="entry name" value="Periplasmic binding protein-like II"/>
    <property type="match status" value="2"/>
</dbReference>
<keyword evidence="2" id="KW-0805">Transcription regulation</keyword>
<dbReference type="PANTHER" id="PTHR30346:SF29">
    <property type="entry name" value="LYSR SUBSTRATE-BINDING"/>
    <property type="match status" value="1"/>
</dbReference>
<sequence>MDTNVNKYRALLTSVRLGSFSRAAEELGHTPSAVSRMVRDLERDWDVRLVERRPGGIVPTPESHELLRTAESICAGFDRLERQVSSMADREEGTVAIAAPSSVVSFALPGPVSRFLRDHPGVGMSVTVGTYAGAAQLLRQGSVDFAFTPEPPEVPEVVAHPFWTDRLVVVMPHGHPLEACSEIPVDALVSEAFIADDETAPLLLDRLANVRMRFTASDMCGLLAMVEQGLGVSLVPMMVLGGNTFDLSVRPLQGAARRSLYLAHRPAGALTAIGRVLLGHLMAEKDAGIDWRRA</sequence>
<dbReference type="EMBL" id="JASJEX010000002">
    <property type="protein sequence ID" value="MDJ1129066.1"/>
    <property type="molecule type" value="Genomic_DNA"/>
</dbReference>
<evidence type="ECO:0000256" key="1">
    <source>
        <dbReference type="ARBA" id="ARBA00009437"/>
    </source>
</evidence>
<dbReference type="RefSeq" id="WP_283713800.1">
    <property type="nucleotide sequence ID" value="NZ_JASJEW010000007.1"/>
</dbReference>
<dbReference type="PROSITE" id="PS50931">
    <property type="entry name" value="HTH_LYSR"/>
    <property type="match status" value="1"/>
</dbReference>
<gene>
    <name evidence="6" type="ORF">QJ043_03065</name>
</gene>
<protein>
    <submittedName>
        <fullName evidence="6">LysR family transcriptional regulator</fullName>
    </submittedName>
</protein>
<dbReference type="InterPro" id="IPR000847">
    <property type="entry name" value="LysR_HTH_N"/>
</dbReference>
<evidence type="ECO:0000259" key="5">
    <source>
        <dbReference type="PROSITE" id="PS50931"/>
    </source>
</evidence>
<evidence type="ECO:0000256" key="4">
    <source>
        <dbReference type="ARBA" id="ARBA00023163"/>
    </source>
</evidence>
<name>A0ABT6ZJ35_9ACTN</name>
<evidence type="ECO:0000313" key="6">
    <source>
        <dbReference type="EMBL" id="MDJ1129066.1"/>
    </source>
</evidence>
<proteinExistence type="inferred from homology"/>
<dbReference type="SUPFAM" id="SSF46785">
    <property type="entry name" value="Winged helix' DNA-binding domain"/>
    <property type="match status" value="1"/>
</dbReference>
<dbReference type="SUPFAM" id="SSF53850">
    <property type="entry name" value="Periplasmic binding protein-like II"/>
    <property type="match status" value="1"/>
</dbReference>
<dbReference type="Proteomes" id="UP001431693">
    <property type="component" value="Unassembled WGS sequence"/>
</dbReference>
<keyword evidence="3" id="KW-0238">DNA-binding</keyword>
<dbReference type="Pfam" id="PF00126">
    <property type="entry name" value="HTH_1"/>
    <property type="match status" value="1"/>
</dbReference>
<accession>A0ABT6ZJ35</accession>
<comment type="caution">
    <text evidence="6">The sequence shown here is derived from an EMBL/GenBank/DDBJ whole genome shotgun (WGS) entry which is preliminary data.</text>
</comment>
<dbReference type="Gene3D" id="1.10.10.10">
    <property type="entry name" value="Winged helix-like DNA-binding domain superfamily/Winged helix DNA-binding domain"/>
    <property type="match status" value="1"/>
</dbReference>
<evidence type="ECO:0000256" key="2">
    <source>
        <dbReference type="ARBA" id="ARBA00023015"/>
    </source>
</evidence>
<dbReference type="InterPro" id="IPR036390">
    <property type="entry name" value="WH_DNA-bd_sf"/>
</dbReference>